<dbReference type="InterPro" id="IPR029063">
    <property type="entry name" value="SAM-dependent_MTases_sf"/>
</dbReference>
<evidence type="ECO:0000313" key="3">
    <source>
        <dbReference type="EMBL" id="CAI3985627.1"/>
    </source>
</evidence>
<proteinExistence type="predicted"/>
<comment type="caution">
    <text evidence="3">The sequence shown here is derived from an EMBL/GenBank/DDBJ whole genome shotgun (WGS) entry which is preliminary data.</text>
</comment>
<dbReference type="EMBL" id="CAMXCT010001002">
    <property type="protein sequence ID" value="CAI3985627.1"/>
    <property type="molecule type" value="Genomic_DNA"/>
</dbReference>
<dbReference type="EMBL" id="CAMXCT020001002">
    <property type="protein sequence ID" value="CAL1139002.1"/>
    <property type="molecule type" value="Genomic_DNA"/>
</dbReference>
<accession>A0A9P1FTB3</accession>
<dbReference type="OrthoDB" id="412804at2759"/>
<dbReference type="Gene3D" id="3.40.50.150">
    <property type="entry name" value="Vaccinia Virus protein VP39"/>
    <property type="match status" value="1"/>
</dbReference>
<dbReference type="PANTHER" id="PTHR31212:SF4">
    <property type="entry name" value="ALPHA-KETOGLUTARATE-DEPENDENT DIOXYGENASE ALKB HOMOLOG 3"/>
    <property type="match status" value="1"/>
</dbReference>
<name>A0A9P1FTB3_9DINO</name>
<evidence type="ECO:0000313" key="5">
    <source>
        <dbReference type="Proteomes" id="UP001152797"/>
    </source>
</evidence>
<dbReference type="PROSITE" id="PS51471">
    <property type="entry name" value="FE2OG_OXY"/>
    <property type="match status" value="1"/>
</dbReference>
<dbReference type="EMBL" id="CAMXCT030001002">
    <property type="protein sequence ID" value="CAL4772939.1"/>
    <property type="molecule type" value="Genomic_DNA"/>
</dbReference>
<keyword evidence="4" id="KW-0223">Dioxygenase</keyword>
<dbReference type="SUPFAM" id="SSF53335">
    <property type="entry name" value="S-adenosyl-L-methionine-dependent methyltransferases"/>
    <property type="match status" value="1"/>
</dbReference>
<dbReference type="AlphaFoldDB" id="A0A9P1FTB3"/>
<dbReference type="Gene3D" id="2.60.120.590">
    <property type="entry name" value="Alpha-ketoglutarate-dependent dioxygenase AlkB-like"/>
    <property type="match status" value="1"/>
</dbReference>
<evidence type="ECO:0000313" key="4">
    <source>
        <dbReference type="EMBL" id="CAL4772939.1"/>
    </source>
</evidence>
<dbReference type="Pfam" id="PF13532">
    <property type="entry name" value="2OG-FeII_Oxy_2"/>
    <property type="match status" value="1"/>
</dbReference>
<dbReference type="SUPFAM" id="SSF51197">
    <property type="entry name" value="Clavaminate synthase-like"/>
    <property type="match status" value="1"/>
</dbReference>
<feature type="region of interest" description="Disordered" evidence="1">
    <location>
        <begin position="608"/>
        <end position="629"/>
    </location>
</feature>
<dbReference type="GO" id="GO:0051213">
    <property type="term" value="F:dioxygenase activity"/>
    <property type="evidence" value="ECO:0007669"/>
    <property type="project" value="UniProtKB-KW"/>
</dbReference>
<dbReference type="InterPro" id="IPR005123">
    <property type="entry name" value="Oxoglu/Fe-dep_dioxygenase_dom"/>
</dbReference>
<feature type="domain" description="Fe2OG dioxygenase" evidence="2">
    <location>
        <begin position="23"/>
        <end position="204"/>
    </location>
</feature>
<evidence type="ECO:0000256" key="1">
    <source>
        <dbReference type="SAM" id="MobiDB-lite"/>
    </source>
</evidence>
<dbReference type="InterPro" id="IPR027450">
    <property type="entry name" value="AlkB-like"/>
</dbReference>
<dbReference type="GO" id="GO:0006307">
    <property type="term" value="P:DNA alkylation repair"/>
    <property type="evidence" value="ECO:0007669"/>
    <property type="project" value="InterPro"/>
</dbReference>
<organism evidence="3">
    <name type="scientific">Cladocopium goreaui</name>
    <dbReference type="NCBI Taxonomy" id="2562237"/>
    <lineage>
        <taxon>Eukaryota</taxon>
        <taxon>Sar</taxon>
        <taxon>Alveolata</taxon>
        <taxon>Dinophyceae</taxon>
        <taxon>Suessiales</taxon>
        <taxon>Symbiodiniaceae</taxon>
        <taxon>Cladocopium</taxon>
    </lineage>
</organism>
<sequence length="629" mass="70276">MIMPPWFLDITDAVCRACGVNERPNSCNANLYEDETDSVGWHADDEPCFDAKHSDALIISLSLGSTRTFVLRPLDDPKSQTQLSLENGDLATMDTDAWLDATLPAEECACEEAAPGLNWQEFLKDLRDNLDDDPSFSRPWVHRLCSSAYATFFSEFYLEEATYQVSKSTCGSGLLAVAAVCSQSLALQMVNISTRWRWTERPVQNEGRSVKDFLEPMLAGDCLRLCEEHSECASVAHGPFGCHLKDKCVLRGEELVLPGVAQGYRTYYQRSGPCANEAPSAGLDSDGQHLSEVRYLMDSAVRLLDHVVHCLDESRWPFSIEEILSNRIEFTAAMLHTQRHDGREFTFQWRRWQSYKLPFTCDVAGRSAVGDAGAVCRTLNRLMIRWVRGLDSEVGFWHALLDPKNGNNSEVDPAAWKSAQYWVESGVVAWHYDDICTFLDLARSNEKYGTPRVLNAGSGPLAPGRIDCGQSVPVVASDGLARFYLQLFDILQHEPPAFPLQCATEALNECFPQHHFDVVHMRNSLDHANDPLMGILQLIWVVRPGGWVLLRHARNEGVAGHFQLGLHQWAFDIEDAPDGQHFVIWSPSLRVDVSQWLLSGGFASAVNAQRQPHPAGGTEEILGDQRKPS</sequence>
<dbReference type="Proteomes" id="UP001152797">
    <property type="component" value="Unassembled WGS sequence"/>
</dbReference>
<dbReference type="PANTHER" id="PTHR31212">
    <property type="entry name" value="ALPHA-KETOGLUTARATE-DEPENDENT DIOXYGENASE ALKB HOMOLOG 3"/>
    <property type="match status" value="1"/>
</dbReference>
<keyword evidence="4" id="KW-0560">Oxidoreductase</keyword>
<reference evidence="4 5" key="2">
    <citation type="submission" date="2024-05" db="EMBL/GenBank/DDBJ databases">
        <authorList>
            <person name="Chen Y."/>
            <person name="Shah S."/>
            <person name="Dougan E. K."/>
            <person name="Thang M."/>
            <person name="Chan C."/>
        </authorList>
    </citation>
    <scope>NUCLEOTIDE SEQUENCE [LARGE SCALE GENOMIC DNA]</scope>
</reference>
<keyword evidence="5" id="KW-1185">Reference proteome</keyword>
<evidence type="ECO:0000259" key="2">
    <source>
        <dbReference type="PROSITE" id="PS51471"/>
    </source>
</evidence>
<gene>
    <name evidence="3" type="ORF">C1SCF055_LOCUS13054</name>
</gene>
<protein>
    <submittedName>
        <fullName evidence="4">Alpha-ketoglutarate-dependent dioxygenase alkB homolog 3 (Alkylated DNA repair protein alkB homolog 3) (MAbh3)</fullName>
    </submittedName>
</protein>
<dbReference type="InterPro" id="IPR037151">
    <property type="entry name" value="AlkB-like_sf"/>
</dbReference>
<dbReference type="InterPro" id="IPR032854">
    <property type="entry name" value="ALKBH3"/>
</dbReference>
<reference evidence="3" key="1">
    <citation type="submission" date="2022-10" db="EMBL/GenBank/DDBJ databases">
        <authorList>
            <person name="Chen Y."/>
            <person name="Dougan E. K."/>
            <person name="Chan C."/>
            <person name="Rhodes N."/>
            <person name="Thang M."/>
        </authorList>
    </citation>
    <scope>NUCLEOTIDE SEQUENCE</scope>
</reference>